<protein>
    <submittedName>
        <fullName evidence="2">Uncharacterized protein</fullName>
    </submittedName>
</protein>
<feature type="chain" id="PRO_5040842809" evidence="1">
    <location>
        <begin position="29"/>
        <end position="161"/>
    </location>
</feature>
<organism evidence="2 3">
    <name type="scientific">Coemansia asiatica</name>
    <dbReference type="NCBI Taxonomy" id="1052880"/>
    <lineage>
        <taxon>Eukaryota</taxon>
        <taxon>Fungi</taxon>
        <taxon>Fungi incertae sedis</taxon>
        <taxon>Zoopagomycota</taxon>
        <taxon>Kickxellomycotina</taxon>
        <taxon>Kickxellomycetes</taxon>
        <taxon>Kickxellales</taxon>
        <taxon>Kickxellaceae</taxon>
        <taxon>Coemansia</taxon>
    </lineage>
</organism>
<keyword evidence="3" id="KW-1185">Reference proteome</keyword>
<evidence type="ECO:0000256" key="1">
    <source>
        <dbReference type="SAM" id="SignalP"/>
    </source>
</evidence>
<dbReference type="AlphaFoldDB" id="A0A9W7XI73"/>
<evidence type="ECO:0000313" key="2">
    <source>
        <dbReference type="EMBL" id="KAJ1645131.1"/>
    </source>
</evidence>
<dbReference type="Proteomes" id="UP001145021">
    <property type="component" value="Unassembled WGS sequence"/>
</dbReference>
<reference evidence="2" key="1">
    <citation type="submission" date="2022-07" db="EMBL/GenBank/DDBJ databases">
        <title>Phylogenomic reconstructions and comparative analyses of Kickxellomycotina fungi.</title>
        <authorList>
            <person name="Reynolds N.K."/>
            <person name="Stajich J.E."/>
            <person name="Barry K."/>
            <person name="Grigoriev I.V."/>
            <person name="Crous P."/>
            <person name="Smith M.E."/>
        </authorList>
    </citation>
    <scope>NUCLEOTIDE SEQUENCE</scope>
    <source>
        <strain evidence="2">NBRC 105413</strain>
    </source>
</reference>
<sequence>MALVQFLRKAMVCFYFALLFQLIQLCTPAQSLTKVTLYDRSATKTLDPLNRRNPVAIDIDVNMPAFLITMPFAVTSGPSSVSGTVTIYFQASRSVKMVGDFGQKFLARISTTTFLFEFEYQSSSSSNLPGLSRLNISKDILYLHRVQAQVQAESISFIPVD</sequence>
<proteinExistence type="predicted"/>
<accession>A0A9W7XI73</accession>
<comment type="caution">
    <text evidence="2">The sequence shown here is derived from an EMBL/GenBank/DDBJ whole genome shotgun (WGS) entry which is preliminary data.</text>
</comment>
<gene>
    <name evidence="2" type="ORF">LPJ64_003238</name>
</gene>
<keyword evidence="1" id="KW-0732">Signal</keyword>
<feature type="signal peptide" evidence="1">
    <location>
        <begin position="1"/>
        <end position="28"/>
    </location>
</feature>
<name>A0A9W7XI73_9FUNG</name>
<evidence type="ECO:0000313" key="3">
    <source>
        <dbReference type="Proteomes" id="UP001145021"/>
    </source>
</evidence>
<dbReference type="EMBL" id="JANBOH010000122">
    <property type="protein sequence ID" value="KAJ1645131.1"/>
    <property type="molecule type" value="Genomic_DNA"/>
</dbReference>